<dbReference type="Proteomes" id="UP000677228">
    <property type="component" value="Unassembled WGS sequence"/>
</dbReference>
<name>A0A8S2H7A0_9BILA</name>
<dbReference type="InterPro" id="IPR009053">
    <property type="entry name" value="Prefoldin"/>
</dbReference>
<dbReference type="EMBL" id="CAJOBA010001576">
    <property type="protein sequence ID" value="CAF3603318.1"/>
    <property type="molecule type" value="Genomic_DNA"/>
</dbReference>
<protein>
    <submittedName>
        <fullName evidence="3">Uncharacterized protein</fullName>
    </submittedName>
</protein>
<dbReference type="CDD" id="cd23158">
    <property type="entry name" value="Prefoldin_UXT"/>
    <property type="match status" value="1"/>
</dbReference>
<evidence type="ECO:0000256" key="1">
    <source>
        <dbReference type="SAM" id="MobiDB-lite"/>
    </source>
</evidence>
<gene>
    <name evidence="2" type="ORF">OVA965_LOCUS5553</name>
    <name evidence="3" type="ORF">TMI583_LOCUS5548</name>
</gene>
<accession>A0A8S2H7A0</accession>
<comment type="caution">
    <text evidence="3">The sequence shown here is derived from an EMBL/GenBank/DDBJ whole genome shotgun (WGS) entry which is preliminary data.</text>
</comment>
<dbReference type="InterPro" id="IPR004127">
    <property type="entry name" value="Prefoldin_subunit_alpha"/>
</dbReference>
<feature type="region of interest" description="Disordered" evidence="1">
    <location>
        <begin position="14"/>
        <end position="135"/>
    </location>
</feature>
<dbReference type="Gene3D" id="1.10.287.370">
    <property type="match status" value="1"/>
</dbReference>
<evidence type="ECO:0000313" key="2">
    <source>
        <dbReference type="EMBL" id="CAF0819133.1"/>
    </source>
</evidence>
<organism evidence="3 4">
    <name type="scientific">Didymodactylos carnosus</name>
    <dbReference type="NCBI Taxonomy" id="1234261"/>
    <lineage>
        <taxon>Eukaryota</taxon>
        <taxon>Metazoa</taxon>
        <taxon>Spiralia</taxon>
        <taxon>Gnathifera</taxon>
        <taxon>Rotifera</taxon>
        <taxon>Eurotatoria</taxon>
        <taxon>Bdelloidea</taxon>
        <taxon>Philodinida</taxon>
        <taxon>Philodinidae</taxon>
        <taxon>Didymodactylos</taxon>
    </lineage>
</organism>
<dbReference type="EMBL" id="CAJNOK010001577">
    <property type="protein sequence ID" value="CAF0819133.1"/>
    <property type="molecule type" value="Genomic_DNA"/>
</dbReference>
<dbReference type="Proteomes" id="UP000682733">
    <property type="component" value="Unassembled WGS sequence"/>
</dbReference>
<dbReference type="SUPFAM" id="SSF46579">
    <property type="entry name" value="Prefoldin"/>
    <property type="match status" value="1"/>
</dbReference>
<evidence type="ECO:0000313" key="3">
    <source>
        <dbReference type="EMBL" id="CAF3603318.1"/>
    </source>
</evidence>
<evidence type="ECO:0000313" key="4">
    <source>
        <dbReference type="Proteomes" id="UP000682733"/>
    </source>
</evidence>
<dbReference type="Pfam" id="PF02996">
    <property type="entry name" value="Prefoldin"/>
    <property type="match status" value="1"/>
</dbReference>
<feature type="compositionally biased region" description="Low complexity" evidence="1">
    <location>
        <begin position="14"/>
        <end position="43"/>
    </location>
</feature>
<proteinExistence type="predicted"/>
<reference evidence="3" key="1">
    <citation type="submission" date="2021-02" db="EMBL/GenBank/DDBJ databases">
        <authorList>
            <person name="Nowell W R."/>
        </authorList>
    </citation>
    <scope>NUCLEOTIDE SEQUENCE</scope>
</reference>
<feature type="compositionally biased region" description="Low complexity" evidence="1">
    <location>
        <begin position="111"/>
        <end position="132"/>
    </location>
</feature>
<sequence>MTYNLGLRMASNRYYSSDSSSNNRPPMNNPYPQEEYPNPYAAPMVQQQRFRSHSPYSGPYPTSGARMRHPNNFNPRTPTDFQSPSSYRFPYKKNQNQYYRPNTPYHHNDNNCDNTNNYRSFSSPQSSSFSSPYQKNNNRSSYNLFRPSMLEDPWANMKSIKVPAGGTTLLLEQQTIKFLISMNDPIIRKKIREYETFLNDRLRTDLQHAWNARDRLFTDIAEYERLKTTINTFIELLNKNKKLDSDLNEPGDDTLLTQIDLGCSFFAQAECTLNNYLFLSIGFGLYCELSYDEALQFIETKVKYLREQEEDLSKKIAHIKANIKLVLQALKEIQTIDDKSKTPLK</sequence>
<dbReference type="AlphaFoldDB" id="A0A8S2H7A0"/>
<feature type="compositionally biased region" description="Polar residues" evidence="1">
    <location>
        <begin position="71"/>
        <end position="86"/>
    </location>
</feature>